<keyword evidence="4" id="KW-0472">Membrane</keyword>
<evidence type="ECO:0000313" key="6">
    <source>
        <dbReference type="EMBL" id="MCW6510063.1"/>
    </source>
</evidence>
<dbReference type="InterPro" id="IPR020904">
    <property type="entry name" value="Sc_DH/Rdtase_CS"/>
</dbReference>
<sequence length="341" mass="36254">MSGSRSDAARRKVVVITGGTQGIGRATAQAFARDGWAVAVLSRGEARLRSTEAELSALGGPALALKVDVADATAVDAAADQIEQDLGPISVWVNNAMATVVAPADQISPDEFRRVTDVTYHGQVFGTLAALRHMRPRNRGHIIQVSSGLAIRSAPLQAAYCGAKHAVTGFTDSLRTELIHDRLDVNLTIVYLPAVNTPQFERSRNHTGHAQNAPDPVYDPRLCAAAILSAAHSPVRDIWVGRSVLEMAAAQIVAPGFADQQAAKMWEPQLRPGPPSMPDGNLFEPGLGDPGIDGPFSDRVNPTRKEFFTSRARDAAVAGAAGLFGLLALTVAPLRKRSRRV</sequence>
<comment type="similarity">
    <text evidence="1 3">Belongs to the short-chain dehydrogenases/reductases (SDR) family.</text>
</comment>
<dbReference type="GO" id="GO:0016020">
    <property type="term" value="C:membrane"/>
    <property type="evidence" value="ECO:0007669"/>
    <property type="project" value="TreeGrafter"/>
</dbReference>
<comment type="caution">
    <text evidence="6">The sequence shown here is derived from an EMBL/GenBank/DDBJ whole genome shotgun (WGS) entry which is preliminary data.</text>
</comment>
<dbReference type="SMART" id="SM00822">
    <property type="entry name" value="PKS_KR"/>
    <property type="match status" value="1"/>
</dbReference>
<evidence type="ECO:0000256" key="2">
    <source>
        <dbReference type="ARBA" id="ARBA00023002"/>
    </source>
</evidence>
<dbReference type="GO" id="GO:0016491">
    <property type="term" value="F:oxidoreductase activity"/>
    <property type="evidence" value="ECO:0007669"/>
    <property type="project" value="UniProtKB-KW"/>
</dbReference>
<evidence type="ECO:0000256" key="3">
    <source>
        <dbReference type="RuleBase" id="RU000363"/>
    </source>
</evidence>
<dbReference type="PROSITE" id="PS00061">
    <property type="entry name" value="ADH_SHORT"/>
    <property type="match status" value="1"/>
</dbReference>
<feature type="domain" description="Ketoreductase" evidence="5">
    <location>
        <begin position="12"/>
        <end position="193"/>
    </location>
</feature>
<protein>
    <submittedName>
        <fullName evidence="6">SDR family oxidoreductase</fullName>
    </submittedName>
</protein>
<keyword evidence="2" id="KW-0560">Oxidoreductase</keyword>
<evidence type="ECO:0000313" key="7">
    <source>
        <dbReference type="Proteomes" id="UP001165667"/>
    </source>
</evidence>
<keyword evidence="7" id="KW-1185">Reference proteome</keyword>
<dbReference type="Proteomes" id="UP001165667">
    <property type="component" value="Unassembled WGS sequence"/>
</dbReference>
<dbReference type="SUPFAM" id="SSF51735">
    <property type="entry name" value="NAD(P)-binding Rossmann-fold domains"/>
    <property type="match status" value="1"/>
</dbReference>
<keyword evidence="4" id="KW-0812">Transmembrane</keyword>
<reference evidence="6" key="1">
    <citation type="submission" date="2022-05" db="EMBL/GenBank/DDBJ databases">
        <authorList>
            <person name="Pankratov T."/>
        </authorList>
    </citation>
    <scope>NUCLEOTIDE SEQUENCE</scope>
    <source>
        <strain evidence="6">BP6-180914</strain>
    </source>
</reference>
<organism evidence="6 7">
    <name type="scientific">Lichenifustis flavocetrariae</name>
    <dbReference type="NCBI Taxonomy" id="2949735"/>
    <lineage>
        <taxon>Bacteria</taxon>
        <taxon>Pseudomonadati</taxon>
        <taxon>Pseudomonadota</taxon>
        <taxon>Alphaproteobacteria</taxon>
        <taxon>Hyphomicrobiales</taxon>
        <taxon>Lichenihabitantaceae</taxon>
        <taxon>Lichenifustis</taxon>
    </lineage>
</organism>
<dbReference type="RefSeq" id="WP_282586438.1">
    <property type="nucleotide sequence ID" value="NZ_JAMOIM010000013.1"/>
</dbReference>
<keyword evidence="4" id="KW-1133">Transmembrane helix</keyword>
<dbReference type="AlphaFoldDB" id="A0AA41YZP3"/>
<dbReference type="EMBL" id="JAMOIM010000013">
    <property type="protein sequence ID" value="MCW6510063.1"/>
    <property type="molecule type" value="Genomic_DNA"/>
</dbReference>
<evidence type="ECO:0000256" key="4">
    <source>
        <dbReference type="SAM" id="Phobius"/>
    </source>
</evidence>
<feature type="transmembrane region" description="Helical" evidence="4">
    <location>
        <begin position="315"/>
        <end position="334"/>
    </location>
</feature>
<evidence type="ECO:0000259" key="5">
    <source>
        <dbReference type="SMART" id="SM00822"/>
    </source>
</evidence>
<evidence type="ECO:0000256" key="1">
    <source>
        <dbReference type="ARBA" id="ARBA00006484"/>
    </source>
</evidence>
<proteinExistence type="inferred from homology"/>
<dbReference type="InterPro" id="IPR057326">
    <property type="entry name" value="KR_dom"/>
</dbReference>
<accession>A0AA41YZP3</accession>
<dbReference type="InterPro" id="IPR002347">
    <property type="entry name" value="SDR_fam"/>
</dbReference>
<dbReference type="PANTHER" id="PTHR44196">
    <property type="entry name" value="DEHYDROGENASE/REDUCTASE SDR FAMILY MEMBER 7B"/>
    <property type="match status" value="1"/>
</dbReference>
<dbReference type="PRINTS" id="PR00080">
    <property type="entry name" value="SDRFAMILY"/>
</dbReference>
<dbReference type="Pfam" id="PF00106">
    <property type="entry name" value="adh_short"/>
    <property type="match status" value="1"/>
</dbReference>
<dbReference type="NCBIfam" id="NF005495">
    <property type="entry name" value="PRK07109.1"/>
    <property type="match status" value="1"/>
</dbReference>
<name>A0AA41YZP3_9HYPH</name>
<dbReference type="PANTHER" id="PTHR44196:SF1">
    <property type="entry name" value="DEHYDROGENASE_REDUCTASE SDR FAMILY MEMBER 7B"/>
    <property type="match status" value="1"/>
</dbReference>
<dbReference type="PRINTS" id="PR00081">
    <property type="entry name" value="GDHRDH"/>
</dbReference>
<dbReference type="Gene3D" id="3.40.50.720">
    <property type="entry name" value="NAD(P)-binding Rossmann-like Domain"/>
    <property type="match status" value="1"/>
</dbReference>
<gene>
    <name evidence="6" type="ORF">M8523_18755</name>
</gene>
<dbReference type="InterPro" id="IPR036291">
    <property type="entry name" value="NAD(P)-bd_dom_sf"/>
</dbReference>